<feature type="transmembrane region" description="Helical" evidence="5">
    <location>
        <begin position="117"/>
        <end position="137"/>
    </location>
</feature>
<dbReference type="InterPro" id="IPR013057">
    <property type="entry name" value="AA_transpt_TM"/>
</dbReference>
<gene>
    <name evidence="7" type="ORF">ANCCEY_04043</name>
</gene>
<evidence type="ECO:0000256" key="4">
    <source>
        <dbReference type="ARBA" id="ARBA00023136"/>
    </source>
</evidence>
<keyword evidence="3 5" id="KW-1133">Transmembrane helix</keyword>
<dbReference type="Proteomes" id="UP000054495">
    <property type="component" value="Unassembled WGS sequence"/>
</dbReference>
<dbReference type="GO" id="GO:0015179">
    <property type="term" value="F:L-amino acid transmembrane transporter activity"/>
    <property type="evidence" value="ECO:0007669"/>
    <property type="project" value="TreeGrafter"/>
</dbReference>
<protein>
    <recommendedName>
        <fullName evidence="6">Amino acid transporter transmembrane domain-containing protein</fullName>
    </recommendedName>
</protein>
<feature type="transmembrane region" description="Helical" evidence="5">
    <location>
        <begin position="29"/>
        <end position="53"/>
    </location>
</feature>
<dbReference type="PANTHER" id="PTHR22950">
    <property type="entry name" value="AMINO ACID TRANSPORTER"/>
    <property type="match status" value="1"/>
</dbReference>
<feature type="non-terminal residue" evidence="7">
    <location>
        <position position="145"/>
    </location>
</feature>
<keyword evidence="4 5" id="KW-0472">Membrane</keyword>
<dbReference type="PANTHER" id="PTHR22950:SF703">
    <property type="entry name" value="AMINO ACID TRANSPORTER TRANSMEMBRANE DOMAIN-CONTAINING PROTEIN"/>
    <property type="match status" value="1"/>
</dbReference>
<evidence type="ECO:0000313" key="7">
    <source>
        <dbReference type="EMBL" id="EPB76831.1"/>
    </source>
</evidence>
<dbReference type="GO" id="GO:0005774">
    <property type="term" value="C:vacuolar membrane"/>
    <property type="evidence" value="ECO:0007669"/>
    <property type="project" value="TreeGrafter"/>
</dbReference>
<evidence type="ECO:0000256" key="5">
    <source>
        <dbReference type="SAM" id="Phobius"/>
    </source>
</evidence>
<feature type="domain" description="Amino acid transporter transmembrane" evidence="6">
    <location>
        <begin position="28"/>
        <end position="123"/>
    </location>
</feature>
<name>A0A0D6M3D9_9BILA</name>
<organism evidence="7 8">
    <name type="scientific">Ancylostoma ceylanicum</name>
    <dbReference type="NCBI Taxonomy" id="53326"/>
    <lineage>
        <taxon>Eukaryota</taxon>
        <taxon>Metazoa</taxon>
        <taxon>Ecdysozoa</taxon>
        <taxon>Nematoda</taxon>
        <taxon>Chromadorea</taxon>
        <taxon>Rhabditida</taxon>
        <taxon>Rhabditina</taxon>
        <taxon>Rhabditomorpha</taxon>
        <taxon>Strongyloidea</taxon>
        <taxon>Ancylostomatidae</taxon>
        <taxon>Ancylostomatinae</taxon>
        <taxon>Ancylostoma</taxon>
    </lineage>
</organism>
<comment type="subcellular location">
    <subcellularLocation>
        <location evidence="1">Membrane</location>
        <topology evidence="1">Multi-pass membrane protein</topology>
    </subcellularLocation>
</comment>
<evidence type="ECO:0000313" key="8">
    <source>
        <dbReference type="Proteomes" id="UP000054495"/>
    </source>
</evidence>
<accession>A0A0D6M3D9</accession>
<dbReference type="AlphaFoldDB" id="A0A0D6M3D9"/>
<dbReference type="EMBL" id="KE124852">
    <property type="protein sequence ID" value="EPB76831.1"/>
    <property type="molecule type" value="Genomic_DNA"/>
</dbReference>
<reference evidence="7 8" key="1">
    <citation type="submission" date="2013-05" db="EMBL/GenBank/DDBJ databases">
        <title>Draft genome of the parasitic nematode Anyclostoma ceylanicum.</title>
        <authorList>
            <person name="Mitreva M."/>
        </authorList>
    </citation>
    <scope>NUCLEOTIDE SEQUENCE [LARGE SCALE GENOMIC DNA]</scope>
</reference>
<keyword evidence="2 5" id="KW-0812">Transmembrane</keyword>
<feature type="transmembrane region" description="Helical" evidence="5">
    <location>
        <begin position="59"/>
        <end position="80"/>
    </location>
</feature>
<dbReference type="Pfam" id="PF01490">
    <property type="entry name" value="Aa_trans"/>
    <property type="match status" value="1"/>
</dbReference>
<proteinExistence type="predicted"/>
<evidence type="ECO:0000256" key="1">
    <source>
        <dbReference type="ARBA" id="ARBA00004141"/>
    </source>
</evidence>
<evidence type="ECO:0000256" key="3">
    <source>
        <dbReference type="ARBA" id="ARBA00022989"/>
    </source>
</evidence>
<sequence>MVFARGRLSITDFTMEEAKPEKHRNTKGISWPMAAIFIVGEMMGAGMIAMPIAMVNAGLVPGVVIIVLAAVFTGYTGIQLGENWALMQKRWPEYKEHCRRPYPEMAYRAIGPKAKQAAIGAVISSILAAIFIIVGAIHDAPTCAQ</sequence>
<evidence type="ECO:0000259" key="6">
    <source>
        <dbReference type="Pfam" id="PF01490"/>
    </source>
</evidence>
<keyword evidence="8" id="KW-1185">Reference proteome</keyword>
<evidence type="ECO:0000256" key="2">
    <source>
        <dbReference type="ARBA" id="ARBA00022692"/>
    </source>
</evidence>